<dbReference type="Gene3D" id="1.20.1560.10">
    <property type="entry name" value="ABC transporter type 1, transmembrane domain"/>
    <property type="match status" value="1"/>
</dbReference>
<evidence type="ECO:0000256" key="10">
    <source>
        <dbReference type="ARBA" id="ARBA00023180"/>
    </source>
</evidence>
<dbReference type="InterPro" id="IPR003593">
    <property type="entry name" value="AAA+_ATPase"/>
</dbReference>
<feature type="transmembrane region" description="Helical" evidence="12">
    <location>
        <begin position="78"/>
        <end position="102"/>
    </location>
</feature>
<dbReference type="GO" id="GO:0005524">
    <property type="term" value="F:ATP binding"/>
    <property type="evidence" value="ECO:0007669"/>
    <property type="project" value="UniProtKB-KW"/>
</dbReference>
<keyword evidence="8 12" id="KW-1133">Transmembrane helix</keyword>
<dbReference type="FunFam" id="1.20.1560.10:FF:000302">
    <property type="entry name" value="Uncharacterized protein"/>
    <property type="match status" value="1"/>
</dbReference>
<evidence type="ECO:0000256" key="3">
    <source>
        <dbReference type="ARBA" id="ARBA00022448"/>
    </source>
</evidence>
<dbReference type="CDD" id="cd18577">
    <property type="entry name" value="ABC_6TM_Pgp_ABCB1_D1_like"/>
    <property type="match status" value="1"/>
</dbReference>
<evidence type="ECO:0000256" key="1">
    <source>
        <dbReference type="ARBA" id="ARBA00004141"/>
    </source>
</evidence>
<evidence type="ECO:0000256" key="2">
    <source>
        <dbReference type="ARBA" id="ARBA00007577"/>
    </source>
</evidence>
<comment type="similarity">
    <text evidence="2">Belongs to the ABC transporter superfamily. ABCB family. Multidrug resistance exporter (TC 3.A.1.201) subfamily.</text>
</comment>
<reference evidence="15" key="1">
    <citation type="submission" date="2018-10" db="EMBL/GenBank/DDBJ databases">
        <title>Effector identification in a new, highly contiguous assembly of the strawberry crown rot pathogen Phytophthora cactorum.</title>
        <authorList>
            <person name="Armitage A.D."/>
            <person name="Nellist C.F."/>
            <person name="Bates H."/>
            <person name="Vickerstaff R.J."/>
            <person name="Harrison R.J."/>
        </authorList>
    </citation>
    <scope>NUCLEOTIDE SEQUENCE</scope>
    <source>
        <strain evidence="15">P415</strain>
    </source>
</reference>
<dbReference type="InterPro" id="IPR003439">
    <property type="entry name" value="ABC_transporter-like_ATP-bd"/>
</dbReference>
<dbReference type="Pfam" id="PF00664">
    <property type="entry name" value="ABC_membrane"/>
    <property type="match status" value="1"/>
</dbReference>
<keyword evidence="5" id="KW-0677">Repeat</keyword>
<dbReference type="FunFam" id="3.40.50.300:FF:000240">
    <property type="entry name" value="ABC transporter B family member 20"/>
    <property type="match status" value="1"/>
</dbReference>
<dbReference type="Proteomes" id="UP000697107">
    <property type="component" value="Unassembled WGS sequence"/>
</dbReference>
<feature type="transmembrane region" description="Helical" evidence="12">
    <location>
        <begin position="200"/>
        <end position="216"/>
    </location>
</feature>
<dbReference type="InterPro" id="IPR036640">
    <property type="entry name" value="ABC1_TM_sf"/>
</dbReference>
<dbReference type="PROSITE" id="PS00211">
    <property type="entry name" value="ABC_TRANSPORTER_1"/>
    <property type="match status" value="2"/>
</dbReference>
<evidence type="ECO:0000256" key="4">
    <source>
        <dbReference type="ARBA" id="ARBA00022692"/>
    </source>
</evidence>
<dbReference type="SMART" id="SM00382">
    <property type="entry name" value="AAA"/>
    <property type="match status" value="2"/>
</dbReference>
<dbReference type="Gene3D" id="3.40.50.300">
    <property type="entry name" value="P-loop containing nucleotide triphosphate hydrolases"/>
    <property type="match status" value="2"/>
</dbReference>
<name>A0A8T1GET7_9STRA</name>
<feature type="transmembrane region" description="Helical" evidence="12">
    <location>
        <begin position="304"/>
        <end position="326"/>
    </location>
</feature>
<feature type="compositionally biased region" description="Basic and acidic residues" evidence="11">
    <location>
        <begin position="46"/>
        <end position="58"/>
    </location>
</feature>
<sequence>MPILDKSKMMSTNKGSYQRMETSRAVSTGAADGAFAMKEGGTMESRSSDSKADSKEENNPSSFAFADLYRYATYMDKLLLTVGIITTGANGALFPFMAIVFGDVLTGFGNVPMDMDTVNKGALDFALIAVGLFITDYLSYVSFYYSAERQMKVLRSEALKRMLYLDISWYDKNDALQLSSRLTGDTVKIKDGMGQKPGDSIRYTIQFFVGFTIGFVRGWDMTLVMACVIPFTALSLSWVINTMRVKAEWAQKVYAEAGSVAEETLGSIRTVASLNGEKKAIAKFEDKVLIAEQGNIEMHKTSSLVLAGFLSSSWVMQAIGLWYGGWKTSQGDTTPGDVFAAFFAVMMGTGSLGQISPNITAVSTAIGAAKELFAILDTPSTIDAENEVAGIVPDSCEGKIEAVNVNFTYPSRPETQILRDYNITIEPGQTVAFAGSSGGGKSTLIALLERFYDPSSGTIYLDGRDVKTLNVKWLRSQIGMVSQEPVLFAKTIFENIAMGGDNVTREEAIAACELSKAHNFIMSLPENYDTLVGEKGVSLSGGQKQRVAIARAIVRKPSILVLDEATSALDNESEKILRTLGGGKSTIISLIERFYDPVAGEVLLDGHNIKDLNLNWLRDNVGLVGQEPTLFIGTIAENISYGLAEQPSQQEIEEAAKMANAHGFIAKFPDGYDTQVAMKGEQLSGGQKQRIAIARAILKGPDILMLDEATSALDSESEKVVQEALDKVVALKRRTTIIIAHRLSTIRNADKICVVNGGKIAEQGAHQELLQLNGIYAGLVASASS</sequence>
<feature type="domain" description="ABC transporter" evidence="13">
    <location>
        <begin position="400"/>
        <end position="782"/>
    </location>
</feature>
<keyword evidence="10" id="KW-0325">Glycoprotein</keyword>
<feature type="transmembrane region" description="Helical" evidence="12">
    <location>
        <begin position="122"/>
        <end position="145"/>
    </location>
</feature>
<dbReference type="PANTHER" id="PTHR43394">
    <property type="entry name" value="ATP-DEPENDENT PERMEASE MDL1, MITOCHONDRIAL"/>
    <property type="match status" value="1"/>
</dbReference>
<gene>
    <name evidence="15" type="ORF">PC118_g4362</name>
</gene>
<dbReference type="PIRSF" id="PIRSF002773">
    <property type="entry name" value="ABC_prm/ATPase_B"/>
    <property type="match status" value="1"/>
</dbReference>
<keyword evidence="6" id="KW-0547">Nucleotide-binding</keyword>
<feature type="region of interest" description="Disordered" evidence="11">
    <location>
        <begin position="1"/>
        <end position="59"/>
    </location>
</feature>
<dbReference type="GO" id="GO:0005743">
    <property type="term" value="C:mitochondrial inner membrane"/>
    <property type="evidence" value="ECO:0007669"/>
    <property type="project" value="TreeGrafter"/>
</dbReference>
<protein>
    <submittedName>
        <fullName evidence="15">ABC transporter B family member 2</fullName>
    </submittedName>
</protein>
<dbReference type="SUPFAM" id="SSF90123">
    <property type="entry name" value="ABC transporter transmembrane region"/>
    <property type="match status" value="1"/>
</dbReference>
<evidence type="ECO:0000256" key="7">
    <source>
        <dbReference type="ARBA" id="ARBA00022840"/>
    </source>
</evidence>
<keyword evidence="3" id="KW-0813">Transport</keyword>
<evidence type="ECO:0000313" key="15">
    <source>
        <dbReference type="EMBL" id="KAG2992817.1"/>
    </source>
</evidence>
<evidence type="ECO:0000256" key="11">
    <source>
        <dbReference type="SAM" id="MobiDB-lite"/>
    </source>
</evidence>
<dbReference type="FunFam" id="3.40.50.300:FF:000604">
    <property type="entry name" value="ABC transporter B family member 28"/>
    <property type="match status" value="1"/>
</dbReference>
<feature type="transmembrane region" description="Helical" evidence="12">
    <location>
        <begin position="222"/>
        <end position="240"/>
    </location>
</feature>
<comment type="subcellular location">
    <subcellularLocation>
        <location evidence="1">Membrane</location>
        <topology evidence="1">Multi-pass membrane protein</topology>
    </subcellularLocation>
</comment>
<evidence type="ECO:0000259" key="14">
    <source>
        <dbReference type="PROSITE" id="PS50929"/>
    </source>
</evidence>
<evidence type="ECO:0000313" key="16">
    <source>
        <dbReference type="Proteomes" id="UP000697107"/>
    </source>
</evidence>
<dbReference type="EMBL" id="RCML01000081">
    <property type="protein sequence ID" value="KAG2992817.1"/>
    <property type="molecule type" value="Genomic_DNA"/>
</dbReference>
<evidence type="ECO:0000256" key="12">
    <source>
        <dbReference type="SAM" id="Phobius"/>
    </source>
</evidence>
<keyword evidence="9 12" id="KW-0472">Membrane</keyword>
<dbReference type="AlphaFoldDB" id="A0A8T1GET7"/>
<dbReference type="GO" id="GO:0090374">
    <property type="term" value="P:oligopeptide export from mitochondrion"/>
    <property type="evidence" value="ECO:0007669"/>
    <property type="project" value="TreeGrafter"/>
</dbReference>
<feature type="compositionally biased region" description="Polar residues" evidence="11">
    <location>
        <begin position="9"/>
        <end position="26"/>
    </location>
</feature>
<dbReference type="InterPro" id="IPR039421">
    <property type="entry name" value="Type_1_exporter"/>
</dbReference>
<dbReference type="SUPFAM" id="SSF52540">
    <property type="entry name" value="P-loop containing nucleoside triphosphate hydrolases"/>
    <property type="match status" value="2"/>
</dbReference>
<organism evidence="15 16">
    <name type="scientific">Phytophthora cactorum</name>
    <dbReference type="NCBI Taxonomy" id="29920"/>
    <lineage>
        <taxon>Eukaryota</taxon>
        <taxon>Sar</taxon>
        <taxon>Stramenopiles</taxon>
        <taxon>Oomycota</taxon>
        <taxon>Peronosporomycetes</taxon>
        <taxon>Peronosporales</taxon>
        <taxon>Peronosporaceae</taxon>
        <taxon>Phytophthora</taxon>
    </lineage>
</organism>
<dbReference type="Pfam" id="PF00005">
    <property type="entry name" value="ABC_tran"/>
    <property type="match status" value="2"/>
</dbReference>
<evidence type="ECO:0000256" key="8">
    <source>
        <dbReference type="ARBA" id="ARBA00022989"/>
    </source>
</evidence>
<dbReference type="InterPro" id="IPR011527">
    <property type="entry name" value="ABC1_TM_dom"/>
</dbReference>
<evidence type="ECO:0000259" key="13">
    <source>
        <dbReference type="PROSITE" id="PS50893"/>
    </source>
</evidence>
<comment type="caution">
    <text evidence="15">The sequence shown here is derived from an EMBL/GenBank/DDBJ whole genome shotgun (WGS) entry which is preliminary data.</text>
</comment>
<keyword evidence="7" id="KW-0067">ATP-binding</keyword>
<dbReference type="PROSITE" id="PS50893">
    <property type="entry name" value="ABC_TRANSPORTER_2"/>
    <property type="match status" value="1"/>
</dbReference>
<dbReference type="VEuPathDB" id="FungiDB:PC110_g4418"/>
<evidence type="ECO:0000256" key="5">
    <source>
        <dbReference type="ARBA" id="ARBA00022737"/>
    </source>
</evidence>
<keyword evidence="4 12" id="KW-0812">Transmembrane</keyword>
<dbReference type="PANTHER" id="PTHR43394:SF16">
    <property type="entry name" value="ABC TRANSPORTER B FAMILY MEMBER 4-LIKE ISOFORM X1"/>
    <property type="match status" value="1"/>
</dbReference>
<accession>A0A8T1GET7</accession>
<evidence type="ECO:0000256" key="6">
    <source>
        <dbReference type="ARBA" id="ARBA00022741"/>
    </source>
</evidence>
<evidence type="ECO:0000256" key="9">
    <source>
        <dbReference type="ARBA" id="ARBA00023136"/>
    </source>
</evidence>
<dbReference type="InterPro" id="IPR017871">
    <property type="entry name" value="ABC_transporter-like_CS"/>
</dbReference>
<dbReference type="GO" id="GO:0016887">
    <property type="term" value="F:ATP hydrolysis activity"/>
    <property type="evidence" value="ECO:0007669"/>
    <property type="project" value="InterPro"/>
</dbReference>
<dbReference type="GO" id="GO:0015421">
    <property type="term" value="F:ABC-type oligopeptide transporter activity"/>
    <property type="evidence" value="ECO:0007669"/>
    <property type="project" value="TreeGrafter"/>
</dbReference>
<dbReference type="PROSITE" id="PS50929">
    <property type="entry name" value="ABC_TM1F"/>
    <property type="match status" value="1"/>
</dbReference>
<dbReference type="InterPro" id="IPR027417">
    <property type="entry name" value="P-loop_NTPase"/>
</dbReference>
<proteinExistence type="inferred from homology"/>
<feature type="domain" description="ABC transmembrane type-1" evidence="14">
    <location>
        <begin position="82"/>
        <end position="364"/>
    </location>
</feature>